<dbReference type="Proteomes" id="UP001371456">
    <property type="component" value="Unassembled WGS sequence"/>
</dbReference>
<keyword evidence="2" id="KW-1185">Reference proteome</keyword>
<accession>A0AAN8T7T3</accession>
<comment type="caution">
    <text evidence="1">The sequence shown here is derived from an EMBL/GenBank/DDBJ whole genome shotgun (WGS) entry which is preliminary data.</text>
</comment>
<reference evidence="1 2" key="1">
    <citation type="submission" date="2024-02" db="EMBL/GenBank/DDBJ databases">
        <title>de novo genome assembly of Solanum bulbocastanum strain 11H21.</title>
        <authorList>
            <person name="Hosaka A.J."/>
        </authorList>
    </citation>
    <scope>NUCLEOTIDE SEQUENCE [LARGE SCALE GENOMIC DNA]</scope>
    <source>
        <tissue evidence="1">Young leaves</tissue>
    </source>
</reference>
<evidence type="ECO:0000313" key="1">
    <source>
        <dbReference type="EMBL" id="KAK6783185.1"/>
    </source>
</evidence>
<sequence>MIVLYSETWTIWLFD</sequence>
<protein>
    <submittedName>
        <fullName evidence="1">Uncharacterized protein</fullName>
    </submittedName>
</protein>
<gene>
    <name evidence="1" type="ORF">RDI58_020982</name>
</gene>
<dbReference type="EMBL" id="JBANQN010000008">
    <property type="protein sequence ID" value="KAK6783185.1"/>
    <property type="molecule type" value="Genomic_DNA"/>
</dbReference>
<name>A0AAN8T7T3_SOLBU</name>
<organism evidence="1 2">
    <name type="scientific">Solanum bulbocastanum</name>
    <name type="common">Wild potato</name>
    <dbReference type="NCBI Taxonomy" id="147425"/>
    <lineage>
        <taxon>Eukaryota</taxon>
        <taxon>Viridiplantae</taxon>
        <taxon>Streptophyta</taxon>
        <taxon>Embryophyta</taxon>
        <taxon>Tracheophyta</taxon>
        <taxon>Spermatophyta</taxon>
        <taxon>Magnoliopsida</taxon>
        <taxon>eudicotyledons</taxon>
        <taxon>Gunneridae</taxon>
        <taxon>Pentapetalae</taxon>
        <taxon>asterids</taxon>
        <taxon>lamiids</taxon>
        <taxon>Solanales</taxon>
        <taxon>Solanaceae</taxon>
        <taxon>Solanoideae</taxon>
        <taxon>Solaneae</taxon>
        <taxon>Solanum</taxon>
    </lineage>
</organism>
<evidence type="ECO:0000313" key="2">
    <source>
        <dbReference type="Proteomes" id="UP001371456"/>
    </source>
</evidence>
<proteinExistence type="predicted"/>